<dbReference type="Pfam" id="PF07307">
    <property type="entry name" value="HEPPP_synt_1"/>
    <property type="match status" value="1"/>
</dbReference>
<evidence type="ECO:0008006" key="3">
    <source>
        <dbReference type="Google" id="ProtNLM"/>
    </source>
</evidence>
<dbReference type="Gene3D" id="1.20.120.1450">
    <property type="match status" value="1"/>
</dbReference>
<reference evidence="1 2" key="1">
    <citation type="submission" date="2016-11" db="EMBL/GenBank/DDBJ databases">
        <title>Comparative genomics of Acidibacillus ferroxidans species.</title>
        <authorList>
            <person name="Oliveira G."/>
            <person name="Nunes G."/>
            <person name="Oliveira R."/>
            <person name="Araujo F."/>
            <person name="Salim A."/>
            <person name="Scholte L."/>
            <person name="Morais D."/>
            <person name="Nancucheo I."/>
            <person name="Johnson D.B."/>
            <person name="Grail B."/>
            <person name="Bittencourt J."/>
            <person name="Valadares R."/>
        </authorList>
    </citation>
    <scope>NUCLEOTIDE SEQUENCE [LARGE SCALE GENOMIC DNA]</scope>
    <source>
        <strain evidence="1 2">Y002</strain>
    </source>
</reference>
<evidence type="ECO:0000313" key="1">
    <source>
        <dbReference type="EMBL" id="PWI59073.1"/>
    </source>
</evidence>
<dbReference type="Proteomes" id="UP000245380">
    <property type="component" value="Unassembled WGS sequence"/>
</dbReference>
<dbReference type="EMBL" id="MPDK01000001">
    <property type="protein sequence ID" value="PWI59073.1"/>
    <property type="molecule type" value="Genomic_DNA"/>
</dbReference>
<name>A0A2U3DCQ6_SULT2</name>
<accession>A0A2U3DCQ6</accession>
<protein>
    <recommendedName>
        <fullName evidence="3">Heptaprenyl diphosphate synthase</fullName>
    </recommendedName>
</protein>
<comment type="caution">
    <text evidence="1">The sequence shown here is derived from an EMBL/GenBank/DDBJ whole genome shotgun (WGS) entry which is preliminary data.</text>
</comment>
<sequence>MGVDLDNLSLYEGLQMNEVQTFAEHMIAHQVLKDESVLPALSQLQLFLGAAVLTKSSLGATVRKRLLAAMVMMYHGLCMHDFITEGKTSHEKRRQLTILGGDFLSSLFYRLLVEAGLLDMVKSFSKAIVNINEAKMSVHEVQLNGTYNEGDYLKDLSTIHGALLRALCDAYAPFERIRTFIDLAISANIYDRELERSNHAGEKTLANVLLSQLATEDELTFLVMQPRSEVGDKRLSSLHSKYGTMKRVLFGFREVMSQLENVAIDLIGRDGWAILERFFQHANTGTEHAPSMEGG</sequence>
<dbReference type="GO" id="GO:0009234">
    <property type="term" value="P:menaquinone biosynthetic process"/>
    <property type="evidence" value="ECO:0007669"/>
    <property type="project" value="InterPro"/>
</dbReference>
<gene>
    <name evidence="1" type="ORF">BM613_00220</name>
</gene>
<dbReference type="InterPro" id="IPR009920">
    <property type="entry name" value="HEPPP_synth_su1"/>
</dbReference>
<dbReference type="RefSeq" id="WP_181362788.1">
    <property type="nucleotide sequence ID" value="NZ_MPDK01000001.1"/>
</dbReference>
<proteinExistence type="predicted"/>
<keyword evidence="2" id="KW-1185">Reference proteome</keyword>
<dbReference type="AlphaFoldDB" id="A0A2U3DCQ6"/>
<organism evidence="1 2">
    <name type="scientific">Sulfoacidibacillus thermotolerans</name>
    <name type="common">Acidibacillus sulfuroxidans</name>
    <dbReference type="NCBI Taxonomy" id="1765684"/>
    <lineage>
        <taxon>Bacteria</taxon>
        <taxon>Bacillati</taxon>
        <taxon>Bacillota</taxon>
        <taxon>Bacilli</taxon>
        <taxon>Bacillales</taxon>
        <taxon>Alicyclobacillaceae</taxon>
        <taxon>Sulfoacidibacillus</taxon>
    </lineage>
</organism>
<evidence type="ECO:0000313" key="2">
    <source>
        <dbReference type="Proteomes" id="UP000245380"/>
    </source>
</evidence>